<evidence type="ECO:0000256" key="7">
    <source>
        <dbReference type="ARBA" id="ARBA00022777"/>
    </source>
</evidence>
<evidence type="ECO:0000256" key="4">
    <source>
        <dbReference type="ARBA" id="ARBA00022679"/>
    </source>
</evidence>
<evidence type="ECO:0000256" key="10">
    <source>
        <dbReference type="ARBA" id="ARBA00023012"/>
    </source>
</evidence>
<keyword evidence="3" id="KW-0597">Phosphoprotein</keyword>
<keyword evidence="2" id="KW-1003">Cell membrane</keyword>
<evidence type="ECO:0000256" key="3">
    <source>
        <dbReference type="ARBA" id="ARBA00022553"/>
    </source>
</evidence>
<dbReference type="Proteomes" id="UP000194841">
    <property type="component" value="Unassembled WGS sequence"/>
</dbReference>
<evidence type="ECO:0000256" key="8">
    <source>
        <dbReference type="ARBA" id="ARBA00022840"/>
    </source>
</evidence>
<evidence type="ECO:0000256" key="6">
    <source>
        <dbReference type="ARBA" id="ARBA00022741"/>
    </source>
</evidence>
<evidence type="ECO:0000313" key="14">
    <source>
        <dbReference type="Proteomes" id="UP000194841"/>
    </source>
</evidence>
<keyword evidence="4" id="KW-0808">Transferase</keyword>
<evidence type="ECO:0000313" key="13">
    <source>
        <dbReference type="EMBL" id="OUL59124.1"/>
    </source>
</evidence>
<accession>A0A244CU63</accession>
<dbReference type="AlphaFoldDB" id="A0A244CU63"/>
<dbReference type="Pfam" id="PF06580">
    <property type="entry name" value="His_kinase"/>
    <property type="match status" value="1"/>
</dbReference>
<evidence type="ECO:0000256" key="1">
    <source>
        <dbReference type="ARBA" id="ARBA00004651"/>
    </source>
</evidence>
<reference evidence="13 14" key="1">
    <citation type="submission" date="2017-02" db="EMBL/GenBank/DDBJ databases">
        <title>Pseudoalteromonas ulvae TC14 Genome.</title>
        <authorList>
            <person name="Molmeret M."/>
        </authorList>
    </citation>
    <scope>NUCLEOTIDE SEQUENCE [LARGE SCALE GENOMIC DNA]</scope>
    <source>
        <strain evidence="13">TC14</strain>
    </source>
</reference>
<dbReference type="GO" id="GO:0005886">
    <property type="term" value="C:plasma membrane"/>
    <property type="evidence" value="ECO:0007669"/>
    <property type="project" value="UniProtKB-SubCell"/>
</dbReference>
<dbReference type="RefSeq" id="WP_086742519.1">
    <property type="nucleotide sequence ID" value="NZ_MWPV01000001.1"/>
</dbReference>
<organism evidence="13 14">
    <name type="scientific">Pseudoalteromonas ulvae</name>
    <dbReference type="NCBI Taxonomy" id="107327"/>
    <lineage>
        <taxon>Bacteria</taxon>
        <taxon>Pseudomonadati</taxon>
        <taxon>Pseudomonadota</taxon>
        <taxon>Gammaproteobacteria</taxon>
        <taxon>Alteromonadales</taxon>
        <taxon>Pseudoalteromonadaceae</taxon>
        <taxon>Pseudoalteromonas</taxon>
    </lineage>
</organism>
<keyword evidence="14" id="KW-1185">Reference proteome</keyword>
<sequence>MFDTNTESALNPHFIFNSMNAIRYTIFEDQEKASELLSELAQLLRYKLADGKAHTDVLEELTYVKQYLNLEALRLEERLISTVTFNNVSKHNPLSHSLLLPLVEKICHEKDIYSVQENTLTIVCSEHNKCVTFTLELTQKPGVKPGEINFDTELNLIKSSVATTIAQTLTKNSYKMELTLNYDH</sequence>
<evidence type="ECO:0000259" key="12">
    <source>
        <dbReference type="Pfam" id="PF06580"/>
    </source>
</evidence>
<dbReference type="GO" id="GO:0005524">
    <property type="term" value="F:ATP binding"/>
    <property type="evidence" value="ECO:0007669"/>
    <property type="project" value="UniProtKB-KW"/>
</dbReference>
<name>A0A244CU63_PSEDV</name>
<keyword evidence="8" id="KW-0067">ATP-binding</keyword>
<keyword evidence="11" id="KW-0472">Membrane</keyword>
<dbReference type="InterPro" id="IPR010559">
    <property type="entry name" value="Sig_transdc_His_kin_internal"/>
</dbReference>
<dbReference type="GO" id="GO:0000155">
    <property type="term" value="F:phosphorelay sensor kinase activity"/>
    <property type="evidence" value="ECO:0007669"/>
    <property type="project" value="InterPro"/>
</dbReference>
<proteinExistence type="predicted"/>
<evidence type="ECO:0000256" key="9">
    <source>
        <dbReference type="ARBA" id="ARBA00022989"/>
    </source>
</evidence>
<keyword evidence="7" id="KW-0418">Kinase</keyword>
<keyword evidence="10" id="KW-0902">Two-component regulatory system</keyword>
<gene>
    <name evidence="13" type="ORF">B1199_02270</name>
</gene>
<dbReference type="EMBL" id="MWPV01000001">
    <property type="protein sequence ID" value="OUL59124.1"/>
    <property type="molecule type" value="Genomic_DNA"/>
</dbReference>
<dbReference type="PANTHER" id="PTHR34220:SF11">
    <property type="entry name" value="SENSOR PROTEIN KINASE HPTS"/>
    <property type="match status" value="1"/>
</dbReference>
<dbReference type="OrthoDB" id="2514702at2"/>
<evidence type="ECO:0000256" key="11">
    <source>
        <dbReference type="ARBA" id="ARBA00023136"/>
    </source>
</evidence>
<comment type="caution">
    <text evidence="13">The sequence shown here is derived from an EMBL/GenBank/DDBJ whole genome shotgun (WGS) entry which is preliminary data.</text>
</comment>
<keyword evidence="6" id="KW-0547">Nucleotide-binding</keyword>
<evidence type="ECO:0000256" key="5">
    <source>
        <dbReference type="ARBA" id="ARBA00022692"/>
    </source>
</evidence>
<evidence type="ECO:0000256" key="2">
    <source>
        <dbReference type="ARBA" id="ARBA00022475"/>
    </source>
</evidence>
<protein>
    <recommendedName>
        <fullName evidence="12">Signal transduction histidine kinase internal region domain-containing protein</fullName>
    </recommendedName>
</protein>
<feature type="domain" description="Signal transduction histidine kinase internal region" evidence="12">
    <location>
        <begin position="7"/>
        <end position="79"/>
    </location>
</feature>
<keyword evidence="5" id="KW-0812">Transmembrane</keyword>
<comment type="subcellular location">
    <subcellularLocation>
        <location evidence="1">Cell membrane</location>
        <topology evidence="1">Multi-pass membrane protein</topology>
    </subcellularLocation>
</comment>
<dbReference type="PANTHER" id="PTHR34220">
    <property type="entry name" value="SENSOR HISTIDINE KINASE YPDA"/>
    <property type="match status" value="1"/>
</dbReference>
<dbReference type="InterPro" id="IPR050640">
    <property type="entry name" value="Bact_2-comp_sensor_kinase"/>
</dbReference>
<keyword evidence="9" id="KW-1133">Transmembrane helix</keyword>